<evidence type="ECO:0000313" key="4">
    <source>
        <dbReference type="EMBL" id="CAK0898332.1"/>
    </source>
</evidence>
<dbReference type="InterPro" id="IPR011989">
    <property type="entry name" value="ARM-like"/>
</dbReference>
<keyword evidence="5" id="KW-1185">Reference proteome</keyword>
<protein>
    <recommendedName>
        <fullName evidence="6">MMS19 nucleotide excision repair protein</fullName>
    </recommendedName>
</protein>
<accession>A0ABN9XFB7</accession>
<gene>
    <name evidence="4" type="ORF">PCOR1329_LOCUS76231</name>
</gene>
<sequence length="988" mass="102486">MRVEGRPQPSGDCERDRFSKDEVLRAVAALLASPAAPQDQAAAASARRTADKLLCDFQRSDSAVPVCLELLAGARQLPPEAVKLLSSTVRRRLQARGAGPGDPPPAEVLRLAGAVQLESSAASGAGELLVRGAVAMWLHAGGPLPTEALLVEAAGADAAKAELALLALRALPEEANAKEVKIDSVRPQLLLEIASTATDVLQCTGRLELPRPALALSAATSWLLMSDSSVQALDELAASPLLAVAARLLAGPSGAQDSGHSSAVAAEFLEALLQKSRCAPACPEKLAHALLRLLAEVQPSSAAERTTLCGLVASATSAWCRFFVVAESPPAPAWATLLDALMAGTRWGHQFAALTMQTWVALGEHVVKVGATRAYAMVLVRAMGALRAASVYTERYEHLTAEARDEFVEYRRELRDALRLLTASAEARHALLEQLQADVASGLRGPWRPLEEAVHALSALAKAVVVSASGGPAEAQAAAVVVQVLSALAADDGPVLRCDCHRQLAATYLMCASHYMSLFLQDPGGASLAPRVLQMARASLAIQEHPAEGEGFAYPFRVKQDHVGVVCLLKICLGCAGRTLSPEAAAALRGDVRSHLSEASSSRGSSSLQPHSVLVLVQAAAVAAASWADASAGLLGDCLAIARDSGSPAQLALMGAAEVVSHAAGVQAAALAAALAPFWAFLSEAHLDAQGLAALLSRAAEALPAEALKPLAQLVAGVFTQRPDARAPLLGVTTALVHRCAREAQEPAAVTALTAELLRGVGEITWAQLDAEGRASRRLRLLADPAVRSCDEGGVDVEVVLTTAAERAAIEEWARLVHEAGRHAPAALLCQGGGGLRLALCAALSLVAAPQLDPPARALALLAQVWDEAGGVRAQAHAALDAVGVAGVEPPWPLGALAVRGTMKALMGQMPPNALGVIMPAARAVFQYGPEAAEAWVAMAVGGDGFPSPNTKEESKARLVKELMEASGDAQRFKQALKRFCGGKKKGK</sequence>
<evidence type="ECO:0000256" key="3">
    <source>
        <dbReference type="ARBA" id="ARBA00023242"/>
    </source>
</evidence>
<organism evidence="4 5">
    <name type="scientific">Prorocentrum cordatum</name>
    <dbReference type="NCBI Taxonomy" id="2364126"/>
    <lineage>
        <taxon>Eukaryota</taxon>
        <taxon>Sar</taxon>
        <taxon>Alveolata</taxon>
        <taxon>Dinophyceae</taxon>
        <taxon>Prorocentrales</taxon>
        <taxon>Prorocentraceae</taxon>
        <taxon>Prorocentrum</taxon>
    </lineage>
</organism>
<reference evidence="4" key="1">
    <citation type="submission" date="2023-10" db="EMBL/GenBank/DDBJ databases">
        <authorList>
            <person name="Chen Y."/>
            <person name="Shah S."/>
            <person name="Dougan E. K."/>
            <person name="Thang M."/>
            <person name="Chan C."/>
        </authorList>
    </citation>
    <scope>NUCLEOTIDE SEQUENCE [LARGE SCALE GENOMIC DNA]</scope>
</reference>
<dbReference type="PANTHER" id="PTHR12363">
    <property type="entry name" value="TRANSPORTIN 3 AND IMPORTIN 13"/>
    <property type="match status" value="1"/>
</dbReference>
<evidence type="ECO:0000313" key="5">
    <source>
        <dbReference type="Proteomes" id="UP001189429"/>
    </source>
</evidence>
<evidence type="ECO:0008006" key="6">
    <source>
        <dbReference type="Google" id="ProtNLM"/>
    </source>
</evidence>
<dbReference type="Gene3D" id="1.25.10.10">
    <property type="entry name" value="Leucine-rich Repeat Variant"/>
    <property type="match status" value="1"/>
</dbReference>
<evidence type="ECO:0000256" key="2">
    <source>
        <dbReference type="ARBA" id="ARBA00022448"/>
    </source>
</evidence>
<evidence type="ECO:0000256" key="1">
    <source>
        <dbReference type="ARBA" id="ARBA00004123"/>
    </source>
</evidence>
<dbReference type="Proteomes" id="UP001189429">
    <property type="component" value="Unassembled WGS sequence"/>
</dbReference>
<dbReference type="InterPro" id="IPR051345">
    <property type="entry name" value="Importin_beta-like_NTR"/>
</dbReference>
<dbReference type="PANTHER" id="PTHR12363:SF33">
    <property type="entry name" value="IMPORTIN-13"/>
    <property type="match status" value="1"/>
</dbReference>
<proteinExistence type="predicted"/>
<name>A0ABN9XFB7_9DINO</name>
<keyword evidence="2" id="KW-0813">Transport</keyword>
<dbReference type="EMBL" id="CAUYUJ010020460">
    <property type="protein sequence ID" value="CAK0898332.1"/>
    <property type="molecule type" value="Genomic_DNA"/>
</dbReference>
<keyword evidence="3" id="KW-0539">Nucleus</keyword>
<comment type="subcellular location">
    <subcellularLocation>
        <location evidence="1">Nucleus</location>
    </subcellularLocation>
</comment>
<comment type="caution">
    <text evidence="4">The sequence shown here is derived from an EMBL/GenBank/DDBJ whole genome shotgun (WGS) entry which is preliminary data.</text>
</comment>